<evidence type="ECO:0000313" key="2">
    <source>
        <dbReference type="Proteomes" id="UP000053989"/>
    </source>
</evidence>
<accession>A0A0C3DD53</accession>
<evidence type="ECO:0000313" key="1">
    <source>
        <dbReference type="EMBL" id="KIM54329.1"/>
    </source>
</evidence>
<dbReference type="AlphaFoldDB" id="A0A0C3DD53"/>
<reference evidence="2" key="2">
    <citation type="submission" date="2015-01" db="EMBL/GenBank/DDBJ databases">
        <title>Evolutionary Origins and Diversification of the Mycorrhizal Mutualists.</title>
        <authorList>
            <consortium name="DOE Joint Genome Institute"/>
            <consortium name="Mycorrhizal Genomics Consortium"/>
            <person name="Kohler A."/>
            <person name="Kuo A."/>
            <person name="Nagy L.G."/>
            <person name="Floudas D."/>
            <person name="Copeland A."/>
            <person name="Barry K.W."/>
            <person name="Cichocki N."/>
            <person name="Veneault-Fourrey C."/>
            <person name="LaButti K."/>
            <person name="Lindquist E.A."/>
            <person name="Lipzen A."/>
            <person name="Lundell T."/>
            <person name="Morin E."/>
            <person name="Murat C."/>
            <person name="Riley R."/>
            <person name="Ohm R."/>
            <person name="Sun H."/>
            <person name="Tunlid A."/>
            <person name="Henrissat B."/>
            <person name="Grigoriev I.V."/>
            <person name="Hibbett D.S."/>
            <person name="Martin F."/>
        </authorList>
    </citation>
    <scope>NUCLEOTIDE SEQUENCE [LARGE SCALE GENOMIC DNA]</scope>
    <source>
        <strain evidence="2">Foug A</strain>
    </source>
</reference>
<dbReference type="InParanoid" id="A0A0C3DD53"/>
<dbReference type="HOGENOM" id="CLU_3033682_0_0_1"/>
<sequence>MAMGKDNKLRVSQAVQTVTFTVEMTSANVSNHCCAFLTAFGAFQALKAKKTKKPK</sequence>
<gene>
    <name evidence="1" type="ORF">SCLCIDRAFT_1222133</name>
</gene>
<reference evidence="1 2" key="1">
    <citation type="submission" date="2014-04" db="EMBL/GenBank/DDBJ databases">
        <authorList>
            <consortium name="DOE Joint Genome Institute"/>
            <person name="Kuo A."/>
            <person name="Kohler A."/>
            <person name="Nagy L.G."/>
            <person name="Floudas D."/>
            <person name="Copeland A."/>
            <person name="Barry K.W."/>
            <person name="Cichocki N."/>
            <person name="Veneault-Fourrey C."/>
            <person name="LaButti K."/>
            <person name="Lindquist E.A."/>
            <person name="Lipzen A."/>
            <person name="Lundell T."/>
            <person name="Morin E."/>
            <person name="Murat C."/>
            <person name="Sun H."/>
            <person name="Tunlid A."/>
            <person name="Henrissat B."/>
            <person name="Grigoriev I.V."/>
            <person name="Hibbett D.S."/>
            <person name="Martin F."/>
            <person name="Nordberg H.P."/>
            <person name="Cantor M.N."/>
            <person name="Hua S.X."/>
        </authorList>
    </citation>
    <scope>NUCLEOTIDE SEQUENCE [LARGE SCALE GENOMIC DNA]</scope>
    <source>
        <strain evidence="1 2">Foug A</strain>
    </source>
</reference>
<protein>
    <submittedName>
        <fullName evidence="1">Uncharacterized protein</fullName>
    </submittedName>
</protein>
<proteinExistence type="predicted"/>
<dbReference type="EMBL" id="KN822157">
    <property type="protein sequence ID" value="KIM54329.1"/>
    <property type="molecule type" value="Genomic_DNA"/>
</dbReference>
<keyword evidence="2" id="KW-1185">Reference proteome</keyword>
<name>A0A0C3DD53_9AGAM</name>
<dbReference type="Proteomes" id="UP000053989">
    <property type="component" value="Unassembled WGS sequence"/>
</dbReference>
<organism evidence="1 2">
    <name type="scientific">Scleroderma citrinum Foug A</name>
    <dbReference type="NCBI Taxonomy" id="1036808"/>
    <lineage>
        <taxon>Eukaryota</taxon>
        <taxon>Fungi</taxon>
        <taxon>Dikarya</taxon>
        <taxon>Basidiomycota</taxon>
        <taxon>Agaricomycotina</taxon>
        <taxon>Agaricomycetes</taxon>
        <taxon>Agaricomycetidae</taxon>
        <taxon>Boletales</taxon>
        <taxon>Sclerodermatineae</taxon>
        <taxon>Sclerodermataceae</taxon>
        <taxon>Scleroderma</taxon>
    </lineage>
</organism>